<comment type="caution">
    <text evidence="1">The sequence shown here is derived from an EMBL/GenBank/DDBJ whole genome shotgun (WGS) entry which is preliminary data.</text>
</comment>
<dbReference type="PATRIC" id="fig|329854.7.peg.574"/>
<accession>A0A139LT62</accession>
<reference evidence="1 2" key="1">
    <citation type="submission" date="2016-02" db="EMBL/GenBank/DDBJ databases">
        <authorList>
            <person name="Wen L."/>
            <person name="He K."/>
            <person name="Yang H."/>
        </authorList>
    </citation>
    <scope>NUCLEOTIDE SEQUENCE [LARGE SCALE GENOMIC DNA]</scope>
    <source>
        <strain evidence="1 2">KLE1704</strain>
    </source>
</reference>
<gene>
    <name evidence="1" type="ORF">HMPREF2531_00571</name>
</gene>
<dbReference type="Proteomes" id="UP000070319">
    <property type="component" value="Unassembled WGS sequence"/>
</dbReference>
<protein>
    <submittedName>
        <fullName evidence="1">Uncharacterized protein</fullName>
    </submittedName>
</protein>
<evidence type="ECO:0000313" key="2">
    <source>
        <dbReference type="Proteomes" id="UP000070319"/>
    </source>
</evidence>
<name>A0A139LT62_9BACE</name>
<evidence type="ECO:0000313" key="1">
    <source>
        <dbReference type="EMBL" id="KXT54651.1"/>
    </source>
</evidence>
<organism evidence="1">
    <name type="scientific">Bacteroides intestinalis</name>
    <dbReference type="NCBI Taxonomy" id="329854"/>
    <lineage>
        <taxon>Bacteria</taxon>
        <taxon>Pseudomonadati</taxon>
        <taxon>Bacteroidota</taxon>
        <taxon>Bacteroidia</taxon>
        <taxon>Bacteroidales</taxon>
        <taxon>Bacteroidaceae</taxon>
        <taxon>Bacteroides</taxon>
    </lineage>
</organism>
<proteinExistence type="predicted"/>
<dbReference type="EMBL" id="LTDF01000043">
    <property type="protein sequence ID" value="KXT54651.1"/>
    <property type="molecule type" value="Genomic_DNA"/>
</dbReference>
<sequence length="39" mass="4888">MSYKDDSLMKKKFFVKMLNFNKYISFCMFFLENSSQLFW</sequence>
<dbReference type="AlphaFoldDB" id="A0A139LT62"/>